<dbReference type="InterPro" id="IPR011990">
    <property type="entry name" value="TPR-like_helical_dom_sf"/>
</dbReference>
<feature type="active site" description="Proton donor" evidence="8">
    <location>
        <position position="190"/>
    </location>
</feature>
<evidence type="ECO:0000256" key="8">
    <source>
        <dbReference type="HAMAP-Rule" id="MF_00997"/>
    </source>
</evidence>
<feature type="active site" evidence="8">
    <location>
        <position position="122"/>
    </location>
</feature>
<gene>
    <name evidence="10" type="ORF">GCM10011369_25200</name>
</gene>
<dbReference type="Gene3D" id="3.30.2010.10">
    <property type="entry name" value="Metalloproteases ('zincins'), catalytic domain"/>
    <property type="match status" value="1"/>
</dbReference>
<dbReference type="GO" id="GO:0016020">
    <property type="term" value="C:membrane"/>
    <property type="evidence" value="ECO:0007669"/>
    <property type="project" value="InterPro"/>
</dbReference>
<evidence type="ECO:0000256" key="2">
    <source>
        <dbReference type="ARBA" id="ARBA00022723"/>
    </source>
</evidence>
<dbReference type="EC" id="3.4.-.-" evidence="8"/>
<dbReference type="InterPro" id="IPR030873">
    <property type="entry name" value="Protease_BepA"/>
</dbReference>
<comment type="function">
    <text evidence="8">Functions as both a chaperone and a metalloprotease. Maintains the integrity of the outer membrane by promoting either the assembly or the elimination of outer membrane proteins, depending on their folding state.</text>
</comment>
<keyword evidence="7 8" id="KW-0482">Metalloprotease</keyword>
<reference evidence="11" key="1">
    <citation type="journal article" date="2019" name="Int. J. Syst. Evol. Microbiol.">
        <title>The Global Catalogue of Microorganisms (GCM) 10K type strain sequencing project: providing services to taxonomists for standard genome sequencing and annotation.</title>
        <authorList>
            <consortium name="The Broad Institute Genomics Platform"/>
            <consortium name="The Broad Institute Genome Sequencing Center for Infectious Disease"/>
            <person name="Wu L."/>
            <person name="Ma J."/>
        </authorList>
    </citation>
    <scope>NUCLEOTIDE SEQUENCE [LARGE SCALE GENOMIC DNA]</scope>
    <source>
        <strain evidence="11">CGMCC 1.10130</strain>
    </source>
</reference>
<dbReference type="AlphaFoldDB" id="A0A8J2U6L6"/>
<dbReference type="Proteomes" id="UP000619743">
    <property type="component" value="Unassembled WGS sequence"/>
</dbReference>
<dbReference type="Pfam" id="PF14559">
    <property type="entry name" value="TPR_19"/>
    <property type="match status" value="1"/>
</dbReference>
<keyword evidence="2 8" id="KW-0479">Metal-binding</keyword>
<evidence type="ECO:0000256" key="7">
    <source>
        <dbReference type="ARBA" id="ARBA00023049"/>
    </source>
</evidence>
<evidence type="ECO:0000256" key="1">
    <source>
        <dbReference type="ARBA" id="ARBA00022670"/>
    </source>
</evidence>
<dbReference type="GO" id="GO:0008270">
    <property type="term" value="F:zinc ion binding"/>
    <property type="evidence" value="ECO:0007669"/>
    <property type="project" value="UniProtKB-UniRule"/>
</dbReference>
<proteinExistence type="inferred from homology"/>
<keyword evidence="3 8" id="KW-0732">Signal</keyword>
<keyword evidence="1 8" id="KW-0645">Protease</keyword>
<dbReference type="InterPro" id="IPR051156">
    <property type="entry name" value="Mito/Outer_Membr_Metalloprot"/>
</dbReference>
<evidence type="ECO:0000313" key="10">
    <source>
        <dbReference type="EMBL" id="GGA82183.1"/>
    </source>
</evidence>
<protein>
    <recommendedName>
        <fullName evidence="8">Putative beta-barrel assembly-enhancing protease</fullName>
        <ecNumber evidence="8">3.4.-.-</ecNumber>
    </recommendedName>
</protein>
<dbReference type="GO" id="GO:0042597">
    <property type="term" value="C:periplasmic space"/>
    <property type="evidence" value="ECO:0007669"/>
    <property type="project" value="UniProtKB-SubCell"/>
</dbReference>
<keyword evidence="5 8" id="KW-0378">Hydrolase</keyword>
<keyword evidence="11" id="KW-1185">Reference proteome</keyword>
<evidence type="ECO:0000256" key="4">
    <source>
        <dbReference type="ARBA" id="ARBA00022764"/>
    </source>
</evidence>
<sequence length="472" mass="52398">MTAVLAPASQAVTTGNNLPDIGTAGLSALTLEKERMIGDISMRQIRGAYPLIHDPVLQEHLESLGYRLVTATKQPIHPFKFFWVNETSINAFAFFGGHIGVHSGLYLHADSEGQIASVLAHEIAHVNQRHLARHIEAQMQNQPATLGAALGSIVLAVLAPQAGIAALQTTMAASQQMSINFTRKNEAEADRIGMQTLVAAGYDPYAAAEFFAKMAAQYRYVSKPPQFLLTHPIPESRVADAQLRAQQFPRRAYPVSVDFQFAKARVEARYSGKSSKVMVQEFQRRVDKKEGRLVDAAVYGLALAQFDDGNGKQAARTIAPLLKKYPRNLFVIDAITDIDMETGNGERAEARLNDFYQYMPNNQVITLNYANILIKRNKADKAIELLNRFRVKHSENMVALALLSDAYLKQGNTGQHYSVKADRLALMLQYEQAIAMLERALHATPDDNNIEIVKLEAKVRQYRNDLAKLKAL</sequence>
<feature type="binding site" evidence="8">
    <location>
        <position position="121"/>
    </location>
    <ligand>
        <name>Zn(2+)</name>
        <dbReference type="ChEBI" id="CHEBI:29105"/>
        <note>catalytic</note>
    </ligand>
</feature>
<dbReference type="HAMAP" id="MF_00997">
    <property type="entry name" value="Protease_BepA"/>
    <property type="match status" value="1"/>
</dbReference>
<dbReference type="RefSeq" id="WP_087506187.1">
    <property type="nucleotide sequence ID" value="NZ_BMDX01000013.1"/>
</dbReference>
<feature type="binding site" evidence="8">
    <location>
        <position position="125"/>
    </location>
    <ligand>
        <name>Zn(2+)</name>
        <dbReference type="ChEBI" id="CHEBI:29105"/>
        <note>catalytic</note>
    </ligand>
</feature>
<keyword evidence="6 8" id="KW-0862">Zinc</keyword>
<feature type="binding site" evidence="8">
    <location>
        <position position="186"/>
    </location>
    <ligand>
        <name>Zn(2+)</name>
        <dbReference type="ChEBI" id="CHEBI:29105"/>
        <note>catalytic</note>
    </ligand>
</feature>
<evidence type="ECO:0000256" key="5">
    <source>
        <dbReference type="ARBA" id="ARBA00022801"/>
    </source>
</evidence>
<feature type="domain" description="Peptidase M48" evidence="9">
    <location>
        <begin position="58"/>
        <end position="242"/>
    </location>
</feature>
<comment type="subcellular location">
    <subcellularLocation>
        <location evidence="8">Periplasm</location>
    </subcellularLocation>
</comment>
<dbReference type="GO" id="GO:0004222">
    <property type="term" value="F:metalloendopeptidase activity"/>
    <property type="evidence" value="ECO:0007669"/>
    <property type="project" value="InterPro"/>
</dbReference>
<dbReference type="GO" id="GO:0051603">
    <property type="term" value="P:proteolysis involved in protein catabolic process"/>
    <property type="evidence" value="ECO:0007669"/>
    <property type="project" value="TreeGrafter"/>
</dbReference>
<comment type="similarity">
    <text evidence="8">Belongs to the peptidase M48 family. BepA subfamily.</text>
</comment>
<comment type="cofactor">
    <cofactor evidence="8">
        <name>Zn(2+)</name>
        <dbReference type="ChEBI" id="CHEBI:29105"/>
    </cofactor>
    <text evidence="8">Binds 1 zinc ion per subunit.</text>
</comment>
<evidence type="ECO:0000256" key="3">
    <source>
        <dbReference type="ARBA" id="ARBA00022729"/>
    </source>
</evidence>
<comment type="caution">
    <text evidence="10">The sequence shown here is derived from an EMBL/GenBank/DDBJ whole genome shotgun (WGS) entry which is preliminary data.</text>
</comment>
<dbReference type="EMBL" id="BMDX01000013">
    <property type="protein sequence ID" value="GGA82183.1"/>
    <property type="molecule type" value="Genomic_DNA"/>
</dbReference>
<keyword evidence="4 8" id="KW-0574">Periplasm</keyword>
<evidence type="ECO:0000256" key="6">
    <source>
        <dbReference type="ARBA" id="ARBA00022833"/>
    </source>
</evidence>
<dbReference type="PANTHER" id="PTHR22726:SF1">
    <property type="entry name" value="METALLOENDOPEPTIDASE OMA1, MITOCHONDRIAL"/>
    <property type="match status" value="1"/>
</dbReference>
<evidence type="ECO:0000259" key="9">
    <source>
        <dbReference type="Pfam" id="PF01435"/>
    </source>
</evidence>
<accession>A0A8J2U6L6</accession>
<dbReference type="Pfam" id="PF01435">
    <property type="entry name" value="Peptidase_M48"/>
    <property type="match status" value="1"/>
</dbReference>
<evidence type="ECO:0000313" key="11">
    <source>
        <dbReference type="Proteomes" id="UP000619743"/>
    </source>
</evidence>
<dbReference type="InterPro" id="IPR001915">
    <property type="entry name" value="Peptidase_M48"/>
</dbReference>
<dbReference type="PANTHER" id="PTHR22726">
    <property type="entry name" value="METALLOENDOPEPTIDASE OMA1"/>
    <property type="match status" value="1"/>
</dbReference>
<dbReference type="Gene3D" id="1.25.40.10">
    <property type="entry name" value="Tetratricopeptide repeat domain"/>
    <property type="match status" value="1"/>
</dbReference>
<organism evidence="10 11">
    <name type="scientific">Neiella marina</name>
    <dbReference type="NCBI Taxonomy" id="508461"/>
    <lineage>
        <taxon>Bacteria</taxon>
        <taxon>Pseudomonadati</taxon>
        <taxon>Pseudomonadota</taxon>
        <taxon>Gammaproteobacteria</taxon>
        <taxon>Alteromonadales</taxon>
        <taxon>Echinimonadaceae</taxon>
        <taxon>Neiella</taxon>
    </lineage>
</organism>
<dbReference type="OrthoDB" id="9810445at2"/>
<name>A0A8J2U6L6_9GAMM</name>
<dbReference type="SUPFAM" id="SSF48452">
    <property type="entry name" value="TPR-like"/>
    <property type="match status" value="1"/>
</dbReference>